<reference evidence="2" key="1">
    <citation type="submission" date="2017-08" db="EMBL/GenBank/DDBJ databases">
        <title>A dynamic microbial community with high functional redundancy inhabits the cold, oxic subseafloor aquifer.</title>
        <authorList>
            <person name="Tully B.J."/>
            <person name="Wheat C.G."/>
            <person name="Glazer B.T."/>
            <person name="Huber J.A."/>
        </authorList>
    </citation>
    <scope>NUCLEOTIDE SEQUENCE [LARGE SCALE GENOMIC DNA]</scope>
</reference>
<dbReference type="GO" id="GO:0019441">
    <property type="term" value="P:L-tryptophan catabolic process to kynurenine"/>
    <property type="evidence" value="ECO:0007669"/>
    <property type="project" value="InterPro"/>
</dbReference>
<evidence type="ECO:0000313" key="2">
    <source>
        <dbReference type="Proteomes" id="UP000217838"/>
    </source>
</evidence>
<evidence type="ECO:0000313" key="1">
    <source>
        <dbReference type="EMBL" id="PCI94633.1"/>
    </source>
</evidence>
<dbReference type="EMBL" id="NVUU01000035">
    <property type="protein sequence ID" value="PCI94633.1"/>
    <property type="molecule type" value="Genomic_DNA"/>
</dbReference>
<gene>
    <name evidence="1" type="ORF">COB11_03590</name>
</gene>
<dbReference type="InterPro" id="IPR037175">
    <property type="entry name" value="KFase_sf"/>
</dbReference>
<dbReference type="Proteomes" id="UP000217838">
    <property type="component" value="Unassembled WGS sequence"/>
</dbReference>
<dbReference type="SUPFAM" id="SSF102198">
    <property type="entry name" value="Putative cyclase"/>
    <property type="match status" value="1"/>
</dbReference>
<dbReference type="PANTHER" id="PTHR31118">
    <property type="entry name" value="CYCLASE-LIKE PROTEIN 2"/>
    <property type="match status" value="1"/>
</dbReference>
<protein>
    <submittedName>
        <fullName evidence="1">Cyclase</fullName>
    </submittedName>
</protein>
<dbReference type="InterPro" id="IPR007325">
    <property type="entry name" value="KFase/CYL"/>
</dbReference>
<dbReference type="PANTHER" id="PTHR31118:SF12">
    <property type="entry name" value="CYCLASE-LIKE PROTEIN 2"/>
    <property type="match status" value="1"/>
</dbReference>
<comment type="caution">
    <text evidence="1">The sequence shown here is derived from an EMBL/GenBank/DDBJ whole genome shotgun (WGS) entry which is preliminary data.</text>
</comment>
<sequence length="229" mass="25324">MFDDAKLIDLTHTIDSSIPTWTGSCGFKYEVKRDYKDGLRVLKYEMHGACGTHMDAPSHFVRDGKNIADIPLEQLFSPCVLIDVTKKRNEGLFISPEDIKEYEKDYGKIPKNALVIGFTGWQEFWNDPLKYRNPKDGGGLAFPGFSKEAAELLLERDISGIGIDTLSPDGSNQETFPVHHTILGDGKFILENMVNLHKLPPRGASVITLPIKVGPGTEAAVRSVGVVHT</sequence>
<dbReference type="GO" id="GO:0004061">
    <property type="term" value="F:arylformamidase activity"/>
    <property type="evidence" value="ECO:0007669"/>
    <property type="project" value="InterPro"/>
</dbReference>
<accession>A0A2A4YIH7</accession>
<organism evidence="1 2">
    <name type="scientific">Aerophobetes bacterium</name>
    <dbReference type="NCBI Taxonomy" id="2030807"/>
    <lineage>
        <taxon>Bacteria</taxon>
        <taxon>Candidatus Aerophobota</taxon>
    </lineage>
</organism>
<dbReference type="Pfam" id="PF04199">
    <property type="entry name" value="Cyclase"/>
    <property type="match status" value="1"/>
</dbReference>
<name>A0A2A4YIH7_UNCAE</name>
<dbReference type="Gene3D" id="3.50.30.50">
    <property type="entry name" value="Putative cyclase"/>
    <property type="match status" value="1"/>
</dbReference>
<proteinExistence type="predicted"/>
<dbReference type="AlphaFoldDB" id="A0A2A4YIH7"/>